<feature type="transmembrane region" description="Helical" evidence="9">
    <location>
        <begin position="751"/>
        <end position="770"/>
    </location>
</feature>
<evidence type="ECO:0000313" key="12">
    <source>
        <dbReference type="Proteomes" id="UP001148299"/>
    </source>
</evidence>
<evidence type="ECO:0000256" key="2">
    <source>
        <dbReference type="ARBA" id="ARBA00007992"/>
    </source>
</evidence>
<comment type="similarity">
    <text evidence="2">Belongs to the paxM FAD-dependent monooxygenase family.</text>
</comment>
<evidence type="ECO:0000256" key="4">
    <source>
        <dbReference type="ARBA" id="ARBA00022692"/>
    </source>
</evidence>
<dbReference type="PANTHER" id="PTHR47356:SF2">
    <property type="entry name" value="FAD-BINDING DOMAIN-CONTAINING PROTEIN-RELATED"/>
    <property type="match status" value="1"/>
</dbReference>
<protein>
    <recommendedName>
        <fullName evidence="10">FAD-binding domain-containing protein</fullName>
    </recommendedName>
</protein>
<feature type="transmembrane region" description="Helical" evidence="9">
    <location>
        <begin position="538"/>
        <end position="556"/>
    </location>
</feature>
<keyword evidence="6 9" id="KW-1133">Transmembrane helix</keyword>
<reference evidence="11" key="2">
    <citation type="journal article" date="2023" name="IMA Fungus">
        <title>Comparative genomic study of the Penicillium genus elucidates a diverse pangenome and 15 lateral gene transfer events.</title>
        <authorList>
            <person name="Petersen C."/>
            <person name="Sorensen T."/>
            <person name="Nielsen M.R."/>
            <person name="Sondergaard T.E."/>
            <person name="Sorensen J.L."/>
            <person name="Fitzpatrick D.A."/>
            <person name="Frisvad J.C."/>
            <person name="Nielsen K.L."/>
        </authorList>
    </citation>
    <scope>NUCLEOTIDE SEQUENCE</scope>
    <source>
        <strain evidence="11">IBT 35675</strain>
    </source>
</reference>
<feature type="transmembrane region" description="Helical" evidence="9">
    <location>
        <begin position="782"/>
        <end position="805"/>
    </location>
</feature>
<dbReference type="AlphaFoldDB" id="A0A9W9RXG2"/>
<dbReference type="Pfam" id="PF01494">
    <property type="entry name" value="FAD_binding_3"/>
    <property type="match status" value="1"/>
</dbReference>
<evidence type="ECO:0000256" key="9">
    <source>
        <dbReference type="SAM" id="Phobius"/>
    </source>
</evidence>
<evidence type="ECO:0000313" key="11">
    <source>
        <dbReference type="EMBL" id="KAJ5367440.1"/>
    </source>
</evidence>
<evidence type="ECO:0000256" key="8">
    <source>
        <dbReference type="ARBA" id="ARBA00023136"/>
    </source>
</evidence>
<feature type="transmembrane region" description="Helical" evidence="9">
    <location>
        <begin position="568"/>
        <end position="590"/>
    </location>
</feature>
<feature type="domain" description="FAD-binding" evidence="10">
    <location>
        <begin position="7"/>
        <end position="344"/>
    </location>
</feature>
<dbReference type="Proteomes" id="UP001148299">
    <property type="component" value="Unassembled WGS sequence"/>
</dbReference>
<dbReference type="SUPFAM" id="SSF51905">
    <property type="entry name" value="FAD/NAD(P)-binding domain"/>
    <property type="match status" value="1"/>
</dbReference>
<feature type="transmembrane region" description="Helical" evidence="9">
    <location>
        <begin position="447"/>
        <end position="464"/>
    </location>
</feature>
<dbReference type="EMBL" id="JAPZBR010000001">
    <property type="protein sequence ID" value="KAJ5367440.1"/>
    <property type="molecule type" value="Genomic_DNA"/>
</dbReference>
<evidence type="ECO:0000256" key="5">
    <source>
        <dbReference type="ARBA" id="ARBA00022827"/>
    </source>
</evidence>
<keyword evidence="4 9" id="KW-0812">Transmembrane</keyword>
<sequence>MNSESFKVIIAGGSIAGLSLALMLERNGIDFVVLEGYKSIAPQVGASIGVLANGLRILDQLDCCQPVLDAAEYPVDKVSFRDGQGKHIWSMEGYEKDMTERHGYSPVFLDRRMLIEILYDKIQDKSKVITSQRVQRIEHSDSSVKVHTASGESFTGDIVIGADGIHSTVRQEMWKEAQRVDPQWIDPSEANALPATYACIFGISEGDKGPEKGTLTSVVNEHFSYLIPSGPGNRTYWFLVVNMGKTFYGADIPRFSKEEEEALAREHWDDQLTPGLRFSDLYTSKIASVYTALPEYVYKKWYFQRTMTIGDASHKFEPLTGQGGNNAIETSACLTNHLVAALRNCKTGTLSKAEISTVFKKVQEQREGRVSKLVKASHARQRLECMETPFLKFLVYYVIPYAPRYIPINRAIDSYSAALSLDMLPMPHTPRDVAYFDERFRVPTSRGIAGVIIYAAFFFLAWMGNRQLWTAGKVNGTWNLVREAVVSRSISMPGDIDVPLRQVYTGLQPIDRMMQSLVTVFLPTVANTSRPEQLLQCLYFLASILPILAIFTIEGYRPRNRWTLVASPALWGVLYQLRGIGLIAPIYFAISLFHSSPIAYFTPSSRRVPVSIAQALLPALVIGFVIPTMMMFYPLHNTLNTRQIFIALWQPAPLYVAVLTEIISRGLKWVGCSKPVKSASHVGKSDNKDLPQLRTVYATVGGISACFHIALVLSWVVSGSSFITSALIPWDSFGHVSNLADGVFVFFQNDFLLVATATMLWCLTSIWDMYRMGISNVSWHVGLVGLVLGCVVAGPGATAAAVWYWREDVLSRTSFAQHPLAST</sequence>
<dbReference type="InterPro" id="IPR036188">
    <property type="entry name" value="FAD/NAD-bd_sf"/>
</dbReference>
<evidence type="ECO:0000256" key="1">
    <source>
        <dbReference type="ARBA" id="ARBA00004370"/>
    </source>
</evidence>
<keyword evidence="5" id="KW-0274">FAD</keyword>
<comment type="caution">
    <text evidence="11">The sequence shown here is derived from an EMBL/GenBank/DDBJ whole genome shotgun (WGS) entry which is preliminary data.</text>
</comment>
<evidence type="ECO:0000259" key="10">
    <source>
        <dbReference type="Pfam" id="PF01494"/>
    </source>
</evidence>
<evidence type="ECO:0000256" key="7">
    <source>
        <dbReference type="ARBA" id="ARBA00023002"/>
    </source>
</evidence>
<keyword evidence="12" id="KW-1185">Reference proteome</keyword>
<dbReference type="PRINTS" id="PR00420">
    <property type="entry name" value="RNGMNOXGNASE"/>
</dbReference>
<accession>A0A9W9RXG2</accession>
<keyword evidence="7" id="KW-0560">Oxidoreductase</keyword>
<keyword evidence="3" id="KW-0285">Flavoprotein</keyword>
<keyword evidence="8 9" id="KW-0472">Membrane</keyword>
<dbReference type="InterPro" id="IPR002938">
    <property type="entry name" value="FAD-bd"/>
</dbReference>
<evidence type="ECO:0000256" key="3">
    <source>
        <dbReference type="ARBA" id="ARBA00022630"/>
    </source>
</evidence>
<reference evidence="11" key="1">
    <citation type="submission" date="2022-12" db="EMBL/GenBank/DDBJ databases">
        <authorList>
            <person name="Petersen C."/>
        </authorList>
    </citation>
    <scope>NUCLEOTIDE SEQUENCE</scope>
    <source>
        <strain evidence="11">IBT 35675</strain>
    </source>
</reference>
<dbReference type="InterPro" id="IPR050562">
    <property type="entry name" value="FAD_mOase_fung"/>
</dbReference>
<dbReference type="GO" id="GO:0071949">
    <property type="term" value="F:FAD binding"/>
    <property type="evidence" value="ECO:0007669"/>
    <property type="project" value="InterPro"/>
</dbReference>
<dbReference type="PANTHER" id="PTHR47356">
    <property type="entry name" value="FAD-DEPENDENT MONOOXYGENASE ASQG-RELATED"/>
    <property type="match status" value="1"/>
</dbReference>
<dbReference type="GO" id="GO:0016020">
    <property type="term" value="C:membrane"/>
    <property type="evidence" value="ECO:0007669"/>
    <property type="project" value="UniProtKB-SubCell"/>
</dbReference>
<feature type="transmembrane region" description="Helical" evidence="9">
    <location>
        <begin position="610"/>
        <end position="633"/>
    </location>
</feature>
<gene>
    <name evidence="11" type="ORF">N7541_001381</name>
</gene>
<organism evidence="11 12">
    <name type="scientific">Penicillium brevicompactum</name>
    <dbReference type="NCBI Taxonomy" id="5074"/>
    <lineage>
        <taxon>Eukaryota</taxon>
        <taxon>Fungi</taxon>
        <taxon>Dikarya</taxon>
        <taxon>Ascomycota</taxon>
        <taxon>Pezizomycotina</taxon>
        <taxon>Eurotiomycetes</taxon>
        <taxon>Eurotiomycetidae</taxon>
        <taxon>Eurotiales</taxon>
        <taxon>Aspergillaceae</taxon>
        <taxon>Penicillium</taxon>
    </lineage>
</organism>
<dbReference type="GO" id="GO:0004497">
    <property type="term" value="F:monooxygenase activity"/>
    <property type="evidence" value="ECO:0007669"/>
    <property type="project" value="InterPro"/>
</dbReference>
<proteinExistence type="inferred from homology"/>
<name>A0A9W9RXG2_PENBR</name>
<dbReference type="Gene3D" id="3.50.50.60">
    <property type="entry name" value="FAD/NAD(P)-binding domain"/>
    <property type="match status" value="1"/>
</dbReference>
<comment type="subcellular location">
    <subcellularLocation>
        <location evidence="1">Membrane</location>
    </subcellularLocation>
</comment>
<evidence type="ECO:0000256" key="6">
    <source>
        <dbReference type="ARBA" id="ARBA00022989"/>
    </source>
</evidence>